<dbReference type="Proteomes" id="UP000585507">
    <property type="component" value="Unassembled WGS sequence"/>
</dbReference>
<proteinExistence type="predicted"/>
<evidence type="ECO:0000313" key="2">
    <source>
        <dbReference type="EMBL" id="MBB5537599.1"/>
    </source>
</evidence>
<dbReference type="AlphaFoldDB" id="A0A7W8UDX4"/>
<dbReference type="Gene3D" id="3.40.50.720">
    <property type="entry name" value="NAD(P)-binding Rossmann-like Domain"/>
    <property type="match status" value="1"/>
</dbReference>
<name>A0A7W8UDX4_9HYPH</name>
<keyword evidence="3" id="KW-1185">Reference proteome</keyword>
<evidence type="ECO:0000259" key="1">
    <source>
        <dbReference type="Pfam" id="PF13478"/>
    </source>
</evidence>
<dbReference type="InterPro" id="IPR027051">
    <property type="entry name" value="XdhC_Rossmann_dom"/>
</dbReference>
<organism evidence="2 3">
    <name type="scientific">Rhizobium giardinii</name>
    <dbReference type="NCBI Taxonomy" id="56731"/>
    <lineage>
        <taxon>Bacteria</taxon>
        <taxon>Pseudomonadati</taxon>
        <taxon>Pseudomonadota</taxon>
        <taxon>Alphaproteobacteria</taxon>
        <taxon>Hyphomicrobiales</taxon>
        <taxon>Rhizobiaceae</taxon>
        <taxon>Rhizobium/Agrobacterium group</taxon>
        <taxon>Rhizobium</taxon>
    </lineage>
</organism>
<sequence>MELATLERLNACRQARIPAVLVTDLGGGHASVIAEGDQLHGALGEAVAAAFRSGHASVVEADGGSYFLNVHRPPRGIVIIGAVHISQVLARMAALVGFDTRIIDPRMAFATPERFAGIDLRSDWPVDVLKAKPLDAYTALVALTHDPMIDDFPIAEALRRGCFYVGALGSRKTHASRLERLKAEGFPDETLARINGPVGLNIGAVSPAEIAVAILAQIIEAMRLRDVASAKGDIR</sequence>
<reference evidence="2 3" key="1">
    <citation type="submission" date="2020-08" db="EMBL/GenBank/DDBJ databases">
        <title>Genomic Encyclopedia of Type Strains, Phase IV (KMG-V): Genome sequencing to study the core and pangenomes of soil and plant-associated prokaryotes.</title>
        <authorList>
            <person name="Whitman W."/>
        </authorList>
    </citation>
    <scope>NUCLEOTIDE SEQUENCE [LARGE SCALE GENOMIC DNA]</scope>
    <source>
        <strain evidence="2 3">SEMIA 4084</strain>
    </source>
</reference>
<gene>
    <name evidence="2" type="ORF">GGD55_004319</name>
</gene>
<accession>A0A7W8UDX4</accession>
<feature type="domain" description="XdhC Rossmann" evidence="1">
    <location>
        <begin position="77"/>
        <end position="218"/>
    </location>
</feature>
<evidence type="ECO:0000313" key="3">
    <source>
        <dbReference type="Proteomes" id="UP000585507"/>
    </source>
</evidence>
<dbReference type="PANTHER" id="PTHR30388:SF4">
    <property type="entry name" value="MOLYBDENUM COFACTOR INSERTION CHAPERONE PAOD"/>
    <property type="match status" value="1"/>
</dbReference>
<comment type="caution">
    <text evidence="2">The sequence shown here is derived from an EMBL/GenBank/DDBJ whole genome shotgun (WGS) entry which is preliminary data.</text>
</comment>
<dbReference type="Pfam" id="PF13478">
    <property type="entry name" value="XdhC_C"/>
    <property type="match status" value="1"/>
</dbReference>
<dbReference type="PANTHER" id="PTHR30388">
    <property type="entry name" value="ALDEHYDE OXIDOREDUCTASE MOLYBDENUM COFACTOR ASSEMBLY PROTEIN"/>
    <property type="match status" value="1"/>
</dbReference>
<dbReference type="InterPro" id="IPR052698">
    <property type="entry name" value="MoCofactor_Util/Proc"/>
</dbReference>
<protein>
    <submittedName>
        <fullName evidence="2">Xanthine dehydrogenase accessory factor</fullName>
    </submittedName>
</protein>
<dbReference type="RefSeq" id="WP_018325735.1">
    <property type="nucleotide sequence ID" value="NZ_JACHBK010000010.1"/>
</dbReference>
<dbReference type="EMBL" id="JACHBK010000010">
    <property type="protein sequence ID" value="MBB5537599.1"/>
    <property type="molecule type" value="Genomic_DNA"/>
</dbReference>